<keyword evidence="1" id="KW-0812">Transmembrane</keyword>
<accession>A0AAD9J339</accession>
<name>A0AAD9J339_9ANNE</name>
<comment type="caution">
    <text evidence="2">The sequence shown here is derived from an EMBL/GenBank/DDBJ whole genome shotgun (WGS) entry which is preliminary data.</text>
</comment>
<dbReference type="InterPro" id="IPR057394">
    <property type="entry name" value="PIGBOS1"/>
</dbReference>
<feature type="transmembrane region" description="Helical" evidence="1">
    <location>
        <begin position="12"/>
        <end position="30"/>
    </location>
</feature>
<keyword evidence="1" id="KW-0472">Membrane</keyword>
<dbReference type="EMBL" id="JAODUP010000664">
    <property type="protein sequence ID" value="KAK2145679.1"/>
    <property type="molecule type" value="Genomic_DNA"/>
</dbReference>
<dbReference type="Proteomes" id="UP001208570">
    <property type="component" value="Unassembled WGS sequence"/>
</dbReference>
<gene>
    <name evidence="2" type="ORF">LSH36_664g01015</name>
</gene>
<dbReference type="AlphaFoldDB" id="A0AAD9J339"/>
<keyword evidence="1" id="KW-1133">Transmembrane helix</keyword>
<keyword evidence="3" id="KW-1185">Reference proteome</keyword>
<evidence type="ECO:0000313" key="2">
    <source>
        <dbReference type="EMBL" id="KAK2145679.1"/>
    </source>
</evidence>
<sequence length="157" mass="17859">MRHIRIRKRLPIDQVVLVGIIGVLSGLYIWQPSVKKYATEQGYIKETTEPKASQEDSTITNSKQPKVGLVLSVHFVTNQFVPYHFSMIRKNKLIVAAVITGVSLLGVIVMSGPLTRKKRLQRNELEVMNFLERTGKLRSRSEQNEILQTSKDEQLGE</sequence>
<evidence type="ECO:0000256" key="1">
    <source>
        <dbReference type="SAM" id="Phobius"/>
    </source>
</evidence>
<organism evidence="2 3">
    <name type="scientific">Paralvinella palmiformis</name>
    <dbReference type="NCBI Taxonomy" id="53620"/>
    <lineage>
        <taxon>Eukaryota</taxon>
        <taxon>Metazoa</taxon>
        <taxon>Spiralia</taxon>
        <taxon>Lophotrochozoa</taxon>
        <taxon>Annelida</taxon>
        <taxon>Polychaeta</taxon>
        <taxon>Sedentaria</taxon>
        <taxon>Canalipalpata</taxon>
        <taxon>Terebellida</taxon>
        <taxon>Terebelliformia</taxon>
        <taxon>Alvinellidae</taxon>
        <taxon>Paralvinella</taxon>
    </lineage>
</organism>
<protein>
    <submittedName>
        <fullName evidence="2">Uncharacterized protein</fullName>
    </submittedName>
</protein>
<reference evidence="2" key="1">
    <citation type="journal article" date="2023" name="Mol. Biol. Evol.">
        <title>Third-Generation Sequencing Reveals the Adaptive Role of the Epigenome in Three Deep-Sea Polychaetes.</title>
        <authorList>
            <person name="Perez M."/>
            <person name="Aroh O."/>
            <person name="Sun Y."/>
            <person name="Lan Y."/>
            <person name="Juniper S.K."/>
            <person name="Young C.R."/>
            <person name="Angers B."/>
            <person name="Qian P.Y."/>
        </authorList>
    </citation>
    <scope>NUCLEOTIDE SEQUENCE</scope>
    <source>
        <strain evidence="2">P08H-3</strain>
    </source>
</reference>
<evidence type="ECO:0000313" key="3">
    <source>
        <dbReference type="Proteomes" id="UP001208570"/>
    </source>
</evidence>
<dbReference type="Pfam" id="PF23670">
    <property type="entry name" value="PIGBOS1"/>
    <property type="match status" value="1"/>
</dbReference>
<feature type="transmembrane region" description="Helical" evidence="1">
    <location>
        <begin position="93"/>
        <end position="114"/>
    </location>
</feature>
<proteinExistence type="predicted"/>